<accession>A0A1A7C5J5</accession>
<proteinExistence type="predicted"/>
<dbReference type="GO" id="GO:0003677">
    <property type="term" value="F:DNA binding"/>
    <property type="evidence" value="ECO:0007669"/>
    <property type="project" value="InterPro"/>
</dbReference>
<evidence type="ECO:0000313" key="4">
    <source>
        <dbReference type="Proteomes" id="UP000092713"/>
    </source>
</evidence>
<dbReference type="SMART" id="SM00530">
    <property type="entry name" value="HTH_XRE"/>
    <property type="match status" value="1"/>
</dbReference>
<dbReference type="Gene3D" id="1.10.260.40">
    <property type="entry name" value="lambda repressor-like DNA-binding domains"/>
    <property type="match status" value="1"/>
</dbReference>
<dbReference type="RefSeq" id="WP_065307900.1">
    <property type="nucleotide sequence ID" value="NZ_LOCQ01000053.1"/>
</dbReference>
<keyword evidence="1" id="KW-1133">Transmembrane helix</keyword>
<dbReference type="SUPFAM" id="SSF47413">
    <property type="entry name" value="lambda repressor-like DNA-binding domains"/>
    <property type="match status" value="1"/>
</dbReference>
<feature type="domain" description="HTH cro/C1-type" evidence="2">
    <location>
        <begin position="26"/>
        <end position="83"/>
    </location>
</feature>
<name>A0A1A7C5J5_9BURK</name>
<gene>
    <name evidence="3" type="ORF">ASR47_1010148</name>
</gene>
<evidence type="ECO:0000256" key="1">
    <source>
        <dbReference type="SAM" id="Phobius"/>
    </source>
</evidence>
<sequence>MTKRLRSPDTMPTLVNERLRTWGQCVRKQRVQQNITARDLCARLDISHPTLQRMERGEASVNVGLFLAAFHVLGMLGMAAPELEVALWQMDSPAMRSRPGLKEGDDDYF</sequence>
<dbReference type="InterPro" id="IPR001387">
    <property type="entry name" value="Cro/C1-type_HTH"/>
</dbReference>
<dbReference type="OrthoDB" id="8690238at2"/>
<evidence type="ECO:0000259" key="2">
    <source>
        <dbReference type="PROSITE" id="PS50943"/>
    </source>
</evidence>
<organism evidence="3 4">
    <name type="scientific">Janthinobacterium psychrotolerans</name>
    <dbReference type="NCBI Taxonomy" id="1747903"/>
    <lineage>
        <taxon>Bacteria</taxon>
        <taxon>Pseudomonadati</taxon>
        <taxon>Pseudomonadota</taxon>
        <taxon>Betaproteobacteria</taxon>
        <taxon>Burkholderiales</taxon>
        <taxon>Oxalobacteraceae</taxon>
        <taxon>Janthinobacterium</taxon>
    </lineage>
</organism>
<feature type="transmembrane region" description="Helical" evidence="1">
    <location>
        <begin position="61"/>
        <end position="80"/>
    </location>
</feature>
<dbReference type="EMBL" id="LOCQ01000053">
    <property type="protein sequence ID" value="OBV39558.1"/>
    <property type="molecule type" value="Genomic_DNA"/>
</dbReference>
<keyword evidence="1" id="KW-0472">Membrane</keyword>
<dbReference type="STRING" id="1747903.ASR47_1010148"/>
<protein>
    <submittedName>
        <fullName evidence="3">Helix-turn-helix protein</fullName>
    </submittedName>
</protein>
<dbReference type="Pfam" id="PF01381">
    <property type="entry name" value="HTH_3"/>
    <property type="match status" value="1"/>
</dbReference>
<dbReference type="InterPro" id="IPR010982">
    <property type="entry name" value="Lambda_DNA-bd_dom_sf"/>
</dbReference>
<dbReference type="PATRIC" id="fig|1747903.4.peg.3159"/>
<dbReference type="CDD" id="cd00093">
    <property type="entry name" value="HTH_XRE"/>
    <property type="match status" value="1"/>
</dbReference>
<dbReference type="AlphaFoldDB" id="A0A1A7C5J5"/>
<dbReference type="PROSITE" id="PS50943">
    <property type="entry name" value="HTH_CROC1"/>
    <property type="match status" value="1"/>
</dbReference>
<dbReference type="Proteomes" id="UP000092713">
    <property type="component" value="Unassembled WGS sequence"/>
</dbReference>
<evidence type="ECO:0000313" key="3">
    <source>
        <dbReference type="EMBL" id="OBV39558.1"/>
    </source>
</evidence>
<comment type="caution">
    <text evidence="3">The sequence shown here is derived from an EMBL/GenBank/DDBJ whole genome shotgun (WGS) entry which is preliminary data.</text>
</comment>
<keyword evidence="4" id="KW-1185">Reference proteome</keyword>
<reference evidence="3 4" key="1">
    <citation type="submission" date="2016-04" db="EMBL/GenBank/DDBJ databases">
        <title>Draft genome sequence of Janthinobacterium psychrotolerans sp. nov., isolated from freshwater sediments in Denmark.</title>
        <authorList>
            <person name="Gong X."/>
            <person name="Skrivergaard S."/>
            <person name="Korsgaard B.S."/>
            <person name="Schreiber L."/>
            <person name="Marshall I.P."/>
            <person name="Finster K."/>
            <person name="Schramm A."/>
        </authorList>
    </citation>
    <scope>NUCLEOTIDE SEQUENCE [LARGE SCALE GENOMIC DNA]</scope>
    <source>
        <strain evidence="3 4">S3-2</strain>
    </source>
</reference>
<keyword evidence="1" id="KW-0812">Transmembrane</keyword>